<dbReference type="InterPro" id="IPR043504">
    <property type="entry name" value="Peptidase_S1_PA_chymotrypsin"/>
</dbReference>
<dbReference type="InterPro" id="IPR009003">
    <property type="entry name" value="Peptidase_S1_PA"/>
</dbReference>
<evidence type="ECO:0000256" key="1">
    <source>
        <dbReference type="ARBA" id="ARBA00007664"/>
    </source>
</evidence>
<evidence type="ECO:0000313" key="6">
    <source>
        <dbReference type="EMBL" id="KAL3804640.1"/>
    </source>
</evidence>
<dbReference type="InterPro" id="IPR001314">
    <property type="entry name" value="Peptidase_S1A"/>
</dbReference>
<protein>
    <recommendedName>
        <fullName evidence="5">Peptidase S1 domain-containing protein</fullName>
    </recommendedName>
</protein>
<dbReference type="SUPFAM" id="SSF50494">
    <property type="entry name" value="Trypsin-like serine proteases"/>
    <property type="match status" value="1"/>
</dbReference>
<evidence type="ECO:0000259" key="5">
    <source>
        <dbReference type="PROSITE" id="PS50240"/>
    </source>
</evidence>
<gene>
    <name evidence="6" type="ORF">HJC23_008455</name>
</gene>
<dbReference type="Pfam" id="PF00089">
    <property type="entry name" value="Trypsin"/>
    <property type="match status" value="1"/>
</dbReference>
<dbReference type="PANTHER" id="PTHR24276">
    <property type="entry name" value="POLYSERASE-RELATED"/>
    <property type="match status" value="1"/>
</dbReference>
<keyword evidence="4" id="KW-0732">Signal</keyword>
<dbReference type="PROSITE" id="PS51257">
    <property type="entry name" value="PROKAR_LIPOPROTEIN"/>
    <property type="match status" value="1"/>
</dbReference>
<dbReference type="InterPro" id="IPR050430">
    <property type="entry name" value="Peptidase_S1"/>
</dbReference>
<dbReference type="SMART" id="SM00020">
    <property type="entry name" value="Tryp_SPc"/>
    <property type="match status" value="1"/>
</dbReference>
<dbReference type="Gene3D" id="2.40.10.10">
    <property type="entry name" value="Trypsin-like serine proteases"/>
    <property type="match status" value="1"/>
</dbReference>
<evidence type="ECO:0000256" key="4">
    <source>
        <dbReference type="SAM" id="SignalP"/>
    </source>
</evidence>
<name>A0ABD3QW90_9STRA</name>
<dbReference type="PROSITE" id="PS50240">
    <property type="entry name" value="TRYPSIN_DOM"/>
    <property type="match status" value="1"/>
</dbReference>
<evidence type="ECO:0000256" key="2">
    <source>
        <dbReference type="ARBA" id="ARBA00023026"/>
    </source>
</evidence>
<dbReference type="EMBL" id="JABMIG020000006">
    <property type="protein sequence ID" value="KAL3804640.1"/>
    <property type="molecule type" value="Genomic_DNA"/>
</dbReference>
<keyword evidence="2" id="KW-0843">Virulence</keyword>
<keyword evidence="3" id="KW-1015">Disulfide bond</keyword>
<dbReference type="InterPro" id="IPR001254">
    <property type="entry name" value="Trypsin_dom"/>
</dbReference>
<proteinExistence type="inferred from homology"/>
<reference evidence="6 7" key="1">
    <citation type="journal article" date="2020" name="G3 (Bethesda)">
        <title>Improved Reference Genome for Cyclotella cryptica CCMP332, a Model for Cell Wall Morphogenesis, Salinity Adaptation, and Lipid Production in Diatoms (Bacillariophyta).</title>
        <authorList>
            <person name="Roberts W.R."/>
            <person name="Downey K.M."/>
            <person name="Ruck E.C."/>
            <person name="Traller J.C."/>
            <person name="Alverson A.J."/>
        </authorList>
    </citation>
    <scope>NUCLEOTIDE SEQUENCE [LARGE SCALE GENOMIC DNA]</scope>
    <source>
        <strain evidence="6 7">CCMP332</strain>
    </source>
</reference>
<feature type="domain" description="Peptidase S1" evidence="5">
    <location>
        <begin position="36"/>
        <end position="309"/>
    </location>
</feature>
<comment type="caution">
    <text evidence="6">The sequence shown here is derived from an EMBL/GenBank/DDBJ whole genome shotgun (WGS) entry which is preliminary data.</text>
</comment>
<evidence type="ECO:0000313" key="7">
    <source>
        <dbReference type="Proteomes" id="UP001516023"/>
    </source>
</evidence>
<organism evidence="6 7">
    <name type="scientific">Cyclotella cryptica</name>
    <dbReference type="NCBI Taxonomy" id="29204"/>
    <lineage>
        <taxon>Eukaryota</taxon>
        <taxon>Sar</taxon>
        <taxon>Stramenopiles</taxon>
        <taxon>Ochrophyta</taxon>
        <taxon>Bacillariophyta</taxon>
        <taxon>Coscinodiscophyceae</taxon>
        <taxon>Thalassiosirophycidae</taxon>
        <taxon>Stephanodiscales</taxon>
        <taxon>Stephanodiscaceae</taxon>
        <taxon>Cyclotella</taxon>
    </lineage>
</organism>
<comment type="similarity">
    <text evidence="1">Belongs to the peptidase S1 family.</text>
</comment>
<dbReference type="PANTHER" id="PTHR24276:SF91">
    <property type="entry name" value="AT26814P-RELATED"/>
    <property type="match status" value="1"/>
</dbReference>
<sequence length="309" mass="33599">MIYKICLFWMGMVACSDAALEFQNQDDTSDLPPQNIIGGVEIQPGSRPYLVSLGVDGMGYTGHWCGGSLISPHAVMTTADCLFLSGQWHPPIYVDLHRYNLTDDTGVTRMHLNDISQCDGDVVYHPDYQPGDVVSRNNVAILFLPEAVTDITPIKLNDDPNLPSSEGDPLDIAGWGATSGFVPINSNVPMAVTLEYVSREACTKKPYRWAEEYVKDTMFCGIAQGKGPCYGDGGGPVVLGKPESQGGGPSSPPVQVGIFSWGIRFFASNPVYDMFPNVFTSVSTVVGKYKQITSKRDSGKTKFFLNVFS</sequence>
<evidence type="ECO:0000256" key="3">
    <source>
        <dbReference type="ARBA" id="ARBA00023157"/>
    </source>
</evidence>
<accession>A0ABD3QW90</accession>
<dbReference type="PRINTS" id="PR00722">
    <property type="entry name" value="CHYMOTRYPSIN"/>
</dbReference>
<dbReference type="AlphaFoldDB" id="A0ABD3QW90"/>
<dbReference type="Proteomes" id="UP001516023">
    <property type="component" value="Unassembled WGS sequence"/>
</dbReference>
<dbReference type="CDD" id="cd00190">
    <property type="entry name" value="Tryp_SPc"/>
    <property type="match status" value="1"/>
</dbReference>
<keyword evidence="7" id="KW-1185">Reference proteome</keyword>
<feature type="signal peptide" evidence="4">
    <location>
        <begin position="1"/>
        <end position="18"/>
    </location>
</feature>
<feature type="chain" id="PRO_5044880894" description="Peptidase S1 domain-containing protein" evidence="4">
    <location>
        <begin position="19"/>
        <end position="309"/>
    </location>
</feature>